<feature type="transmembrane region" description="Helical" evidence="1">
    <location>
        <begin position="444"/>
        <end position="467"/>
    </location>
</feature>
<keyword evidence="1" id="KW-0472">Membrane</keyword>
<keyword evidence="1" id="KW-1133">Transmembrane helix</keyword>
<evidence type="ECO:0000256" key="1">
    <source>
        <dbReference type="SAM" id="Phobius"/>
    </source>
</evidence>
<protein>
    <submittedName>
        <fullName evidence="2">Uncharacterized protein</fullName>
    </submittedName>
</protein>
<reference evidence="2" key="1">
    <citation type="submission" date="2020-06" db="EMBL/GenBank/DDBJ databases">
        <authorList>
            <person name="Ji K."/>
            <person name="Li J."/>
        </authorList>
    </citation>
    <scope>NUCLEOTIDE SEQUENCE</scope>
    <source>
        <strain evidence="2">JKM2019</strain>
        <tissue evidence="2">Whole body</tissue>
    </source>
</reference>
<name>A0A9D4P368_DERFA</name>
<comment type="caution">
    <text evidence="2">The sequence shown here is derived from an EMBL/GenBank/DDBJ whole genome shotgun (WGS) entry which is preliminary data.</text>
</comment>
<feature type="transmembrane region" description="Helical" evidence="1">
    <location>
        <begin position="249"/>
        <end position="279"/>
    </location>
</feature>
<organism evidence="2">
    <name type="scientific">Dermatophagoides farinae</name>
    <name type="common">American house dust mite</name>
    <dbReference type="NCBI Taxonomy" id="6954"/>
    <lineage>
        <taxon>Eukaryota</taxon>
        <taxon>Metazoa</taxon>
        <taxon>Ecdysozoa</taxon>
        <taxon>Arthropoda</taxon>
        <taxon>Chelicerata</taxon>
        <taxon>Arachnida</taxon>
        <taxon>Acari</taxon>
        <taxon>Acariformes</taxon>
        <taxon>Sarcoptiformes</taxon>
        <taxon>Astigmata</taxon>
        <taxon>Psoroptidia</taxon>
        <taxon>Analgoidea</taxon>
        <taxon>Pyroglyphidae</taxon>
        <taxon>Dermatophagoidinae</taxon>
        <taxon>Dermatophagoides</taxon>
    </lineage>
</organism>
<evidence type="ECO:0000313" key="2">
    <source>
        <dbReference type="EMBL" id="KAH7643920.1"/>
    </source>
</evidence>
<dbReference type="Proteomes" id="UP000828236">
    <property type="component" value="Unassembled WGS sequence"/>
</dbReference>
<dbReference type="EMBL" id="SDOV01000002">
    <property type="protein sequence ID" value="KAH7643920.1"/>
    <property type="molecule type" value="Genomic_DNA"/>
</dbReference>
<keyword evidence="1" id="KW-0812">Transmembrane</keyword>
<feature type="transmembrane region" description="Helical" evidence="1">
    <location>
        <begin position="207"/>
        <end position="229"/>
    </location>
</feature>
<reference evidence="2" key="2">
    <citation type="journal article" date="2021" name="World Allergy Organ. J.">
        <title>Chromosome-level assembly of Dermatophagoides farinae genome and transcriptome reveals two novel allergens Der f 37 and Der f 39.</title>
        <authorList>
            <person name="Chen J."/>
            <person name="Cai Z."/>
            <person name="Fan D."/>
            <person name="Hu J."/>
            <person name="Hou Y."/>
            <person name="He Y."/>
            <person name="Zhang Z."/>
            <person name="Zhao Z."/>
            <person name="Gao P."/>
            <person name="Hu W."/>
            <person name="Sun J."/>
            <person name="Li J."/>
            <person name="Ji K."/>
        </authorList>
    </citation>
    <scope>NUCLEOTIDE SEQUENCE</scope>
    <source>
        <strain evidence="2">JKM2019</strain>
    </source>
</reference>
<accession>A0A9D4P368</accession>
<sequence>MAEKNLMNMLLDRCKIFIFKILSIVYLNSLPSSSSQSFNHQSLYEFYASFMLIKSSNRSSSKCLFSLLPLKEQFRFIILIFISCYSISLNFDSIQYSDTMKFIIGDIWIIHTGQQTIMWNRFKKTMSWLFGYTALFFGYGIYKSFDTKKSRAFRTFIIFTIEMNNDNSITIEKLFTKNPNRYSHSTAILFIYLEKEIGLKFIKFRQLFFQIHWYSLIFHFILNMISLYFELNPQNFGYRPFWQIILRFISLQFQVITLNFLFSYVYGPFCWILYIILMASKTILQIKRKISNNLKQYILIRTMLTTNNYEKRSMLARIEKNFIDSYSIYTRLIIFIEDYQKYFSKIFLIALIQAIVASQIIMNSLKFIQNDHHIVIMLYYFLFLDYVIIIILSFIVSIFNSFLNSIRYDLQRTVWLMNSSPSRFRSKFQMLMYYERLVKRSKPWGLKLGVITVMTTATFAKLIMAYARFTMLSSKLF</sequence>
<dbReference type="AlphaFoldDB" id="A0A9D4P368"/>
<feature type="transmembrane region" description="Helical" evidence="1">
    <location>
        <begin position="125"/>
        <end position="142"/>
    </location>
</feature>
<feature type="transmembrane region" description="Helical" evidence="1">
    <location>
        <begin position="342"/>
        <end position="362"/>
    </location>
</feature>
<gene>
    <name evidence="2" type="ORF">HUG17_6282</name>
</gene>
<feature type="transmembrane region" description="Helical" evidence="1">
    <location>
        <begin position="74"/>
        <end position="91"/>
    </location>
</feature>
<feature type="transmembrane region" description="Helical" evidence="1">
    <location>
        <begin position="374"/>
        <end position="403"/>
    </location>
</feature>
<proteinExistence type="predicted"/>